<dbReference type="EMBL" id="JNFH02000031">
    <property type="protein sequence ID" value="KDS92041.1"/>
    <property type="molecule type" value="Genomic_DNA"/>
</dbReference>
<feature type="transmembrane region" description="Helical" evidence="9">
    <location>
        <begin position="88"/>
        <end position="114"/>
    </location>
</feature>
<evidence type="ECO:0000256" key="4">
    <source>
        <dbReference type="ARBA" id="ARBA00022692"/>
    </source>
</evidence>
<accession>A0A081EXA3</accession>
<proteinExistence type="inferred from homology"/>
<comment type="similarity">
    <text evidence="2">Belongs to the SLC41A transporter family.</text>
</comment>
<evidence type="ECO:0000256" key="8">
    <source>
        <dbReference type="ARBA" id="ARBA00023136"/>
    </source>
</evidence>
<organism evidence="11 12">
    <name type="scientific">Halorubrum saccharovorum</name>
    <dbReference type="NCBI Taxonomy" id="2248"/>
    <lineage>
        <taxon>Archaea</taxon>
        <taxon>Methanobacteriati</taxon>
        <taxon>Methanobacteriota</taxon>
        <taxon>Stenosarchaea group</taxon>
        <taxon>Halobacteria</taxon>
        <taxon>Halobacteriales</taxon>
        <taxon>Haloferacaceae</taxon>
        <taxon>Halorubrum</taxon>
    </lineage>
</organism>
<keyword evidence="7" id="KW-0406">Ion transport</keyword>
<evidence type="ECO:0000256" key="7">
    <source>
        <dbReference type="ARBA" id="ARBA00023065"/>
    </source>
</evidence>
<evidence type="ECO:0000256" key="6">
    <source>
        <dbReference type="ARBA" id="ARBA00022989"/>
    </source>
</evidence>
<dbReference type="InterPro" id="IPR006667">
    <property type="entry name" value="SLC41_membr_dom"/>
</dbReference>
<keyword evidence="3" id="KW-0813">Transport</keyword>
<dbReference type="SUPFAM" id="SSF161093">
    <property type="entry name" value="MgtE membrane domain-like"/>
    <property type="match status" value="1"/>
</dbReference>
<keyword evidence="12" id="KW-1185">Reference proteome</keyword>
<evidence type="ECO:0000256" key="3">
    <source>
        <dbReference type="ARBA" id="ARBA00022448"/>
    </source>
</evidence>
<feature type="transmembrane region" description="Helical" evidence="9">
    <location>
        <begin position="126"/>
        <end position="150"/>
    </location>
</feature>
<comment type="subcellular location">
    <subcellularLocation>
        <location evidence="1">Membrane</location>
        <topology evidence="1">Multi-pass membrane protein</topology>
    </subcellularLocation>
</comment>
<dbReference type="PANTHER" id="PTHR16228:SF7">
    <property type="entry name" value="SLC41A_MGTE INTEGRAL MEMBRANE DOMAIN-CONTAINING PROTEIN"/>
    <property type="match status" value="1"/>
</dbReference>
<evidence type="ECO:0000259" key="10">
    <source>
        <dbReference type="Pfam" id="PF01769"/>
    </source>
</evidence>
<keyword evidence="6 9" id="KW-1133">Transmembrane helix</keyword>
<dbReference type="Gene3D" id="1.10.357.20">
    <property type="entry name" value="SLC41 divalent cation transporters, integral membrane domain"/>
    <property type="match status" value="1"/>
</dbReference>
<feature type="transmembrane region" description="Helical" evidence="9">
    <location>
        <begin position="162"/>
        <end position="186"/>
    </location>
</feature>
<dbReference type="Proteomes" id="UP000053331">
    <property type="component" value="Unassembled WGS sequence"/>
</dbReference>
<evidence type="ECO:0000256" key="1">
    <source>
        <dbReference type="ARBA" id="ARBA00004141"/>
    </source>
</evidence>
<keyword evidence="8 9" id="KW-0472">Membrane</keyword>
<protein>
    <submittedName>
        <fullName evidence="11">Membrane protein</fullName>
    </submittedName>
</protein>
<keyword evidence="4 9" id="KW-0812">Transmembrane</keyword>
<dbReference type="PANTHER" id="PTHR16228">
    <property type="entry name" value="DIVALENT CATION TRANSPORTER SOLUTE CARRIER FAMILY 41"/>
    <property type="match status" value="1"/>
</dbReference>
<evidence type="ECO:0000313" key="11">
    <source>
        <dbReference type="EMBL" id="KDS92041.1"/>
    </source>
</evidence>
<evidence type="ECO:0000256" key="9">
    <source>
        <dbReference type="SAM" id="Phobius"/>
    </source>
</evidence>
<comment type="caution">
    <text evidence="11">The sequence shown here is derived from an EMBL/GenBank/DDBJ whole genome shotgun (WGS) entry which is preliminary data.</text>
</comment>
<evidence type="ECO:0000256" key="2">
    <source>
        <dbReference type="ARBA" id="ARBA00009749"/>
    </source>
</evidence>
<feature type="domain" description="SLC41A/MgtE integral membrane" evidence="10">
    <location>
        <begin position="52"/>
        <end position="181"/>
    </location>
</feature>
<sequence>MPGHDTARDVYRQALPVILVSLVAGLFSGTILGSETMRAGISEVPGLLLLLPAFLATRGGVYGSLGARLSTGLHQGLIEPRFRLDRRLTNAILASFINGMTVSVFIAVITFLWLRLFGNEGNLFELVGIMVVAGFLSAVLMISVLIAVIFVGYRRGLDPDNVIGPVVTTLGDVFGIFFLLVGIYVVGAVL</sequence>
<dbReference type="InterPro" id="IPR045349">
    <property type="entry name" value="SLC41A1-3"/>
</dbReference>
<dbReference type="InterPro" id="IPR036739">
    <property type="entry name" value="SLC41_membr_dom_sf"/>
</dbReference>
<name>A0A081EXA3_9EURY</name>
<dbReference type="Pfam" id="PF01769">
    <property type="entry name" value="MgtE"/>
    <property type="match status" value="1"/>
</dbReference>
<dbReference type="OrthoDB" id="86118at2157"/>
<dbReference type="RefSeq" id="WP_050024911.1">
    <property type="nucleotide sequence ID" value="NZ_JNFH02000031.1"/>
</dbReference>
<dbReference type="GO" id="GO:0016020">
    <property type="term" value="C:membrane"/>
    <property type="evidence" value="ECO:0007669"/>
    <property type="project" value="UniProtKB-SubCell"/>
</dbReference>
<feature type="transmembrane region" description="Helical" evidence="9">
    <location>
        <begin position="14"/>
        <end position="34"/>
    </location>
</feature>
<keyword evidence="5" id="KW-0460">Magnesium</keyword>
<evidence type="ECO:0000313" key="12">
    <source>
        <dbReference type="Proteomes" id="UP000053331"/>
    </source>
</evidence>
<reference evidence="11 12" key="1">
    <citation type="journal article" date="2015" name="Genome Announc.">
        <title>Draft genome sequence of a Halorubrum H3 strain isolated from the burlinskoye salt lake (Altai Krai, Russia).</title>
        <authorList>
            <person name="Rozanov A.S."/>
            <person name="Bryanskaya A.V."/>
            <person name="Malup T.K."/>
            <person name="Kotenko A.V."/>
            <person name="Peltek S.E."/>
        </authorList>
    </citation>
    <scope>NUCLEOTIDE SEQUENCE [LARGE SCALE GENOMIC DNA]</scope>
    <source>
        <strain evidence="11 12">H3</strain>
    </source>
</reference>
<gene>
    <name evidence="11" type="ORF">FK85_09920</name>
</gene>
<evidence type="ECO:0000256" key="5">
    <source>
        <dbReference type="ARBA" id="ARBA00022842"/>
    </source>
</evidence>
<dbReference type="GO" id="GO:0008324">
    <property type="term" value="F:monoatomic cation transmembrane transporter activity"/>
    <property type="evidence" value="ECO:0007669"/>
    <property type="project" value="InterPro"/>
</dbReference>
<dbReference type="AlphaFoldDB" id="A0A081EXA3"/>